<dbReference type="AlphaFoldDB" id="A9BL47"/>
<dbReference type="InterPro" id="IPR039744">
    <property type="entry name" value="RIbosomal_uS14_euk_arc"/>
</dbReference>
<reference evidence="4 5" key="1">
    <citation type="journal article" date="2007" name="Proc. Natl. Acad. Sci. U.S.A.">
        <title>Nucleomorph genome of Hemiselmis andersenii reveals complete intron loss and compaction as a driver of protein structure and function.</title>
        <authorList>
            <person name="Lane C.E."/>
            <person name="van den Heuvel K."/>
            <person name="Kozera C."/>
            <person name="Curtis B.A."/>
            <person name="Parsons B.J."/>
            <person name="Bowman S."/>
            <person name="Archibald J.M."/>
        </authorList>
    </citation>
    <scope>NUCLEOTIDE SEQUENCE [LARGE SCALE GENOMIC DNA]</scope>
    <source>
        <strain evidence="4 5">CCMP644</strain>
    </source>
</reference>
<comment type="similarity">
    <text evidence="1">Belongs to the universal ribosomal protein uS14 family.</text>
</comment>
<keyword evidence="4" id="KW-0542">Nucleomorph</keyword>
<dbReference type="Gene3D" id="4.10.830.10">
    <property type="entry name" value="30s Ribosomal Protein S14, Chain N"/>
    <property type="match status" value="1"/>
</dbReference>
<dbReference type="GO" id="GO:0008270">
    <property type="term" value="F:zinc ion binding"/>
    <property type="evidence" value="ECO:0007669"/>
    <property type="project" value="InterPro"/>
</dbReference>
<keyword evidence="2" id="KW-0689">Ribosomal protein</keyword>
<dbReference type="FunFam" id="4.10.830.10:FF:000002">
    <property type="entry name" value="40S ribosomal protein S29"/>
    <property type="match status" value="1"/>
</dbReference>
<evidence type="ECO:0000313" key="5">
    <source>
        <dbReference type="Proteomes" id="UP000243127"/>
    </source>
</evidence>
<organism evidence="4 5">
    <name type="scientific">Hemiselmis andersenii</name>
    <name type="common">Cryptophyte alga</name>
    <dbReference type="NCBI Taxonomy" id="464988"/>
    <lineage>
        <taxon>Eukaryota</taxon>
        <taxon>Cryptophyceae</taxon>
        <taxon>Cryptomonadales</taxon>
        <taxon>Hemiselmidaceae</taxon>
        <taxon>Hemiselmis</taxon>
    </lineage>
</organism>
<name>A9BL47_HEMAN</name>
<dbReference type="Pfam" id="PF00253">
    <property type="entry name" value="Ribosomal_S14"/>
    <property type="match status" value="1"/>
</dbReference>
<evidence type="ECO:0000256" key="1">
    <source>
        <dbReference type="ARBA" id="ARBA00009083"/>
    </source>
</evidence>
<evidence type="ECO:0000313" key="4">
    <source>
        <dbReference type="EMBL" id="ABW98230.1"/>
    </source>
</evidence>
<gene>
    <name evidence="4" type="ORF">HAN_3g421</name>
</gene>
<dbReference type="Proteomes" id="UP000243127">
    <property type="component" value="Nucleomorph 3"/>
</dbReference>
<sequence length="56" mass="6552">MGHNTIWNSHQRTYGKGSRSCRVCGNRMGLIRKYGLLICRKCFREDASLIGFKKFR</sequence>
<protein>
    <submittedName>
        <fullName evidence="4">Rps29A</fullName>
    </submittedName>
</protein>
<dbReference type="RefSeq" id="XP_001712555.1">
    <property type="nucleotide sequence ID" value="XM_001712503.1"/>
</dbReference>
<accession>A9BL47</accession>
<evidence type="ECO:0000256" key="2">
    <source>
        <dbReference type="ARBA" id="ARBA00022980"/>
    </source>
</evidence>
<dbReference type="GO" id="GO:0003735">
    <property type="term" value="F:structural constituent of ribosome"/>
    <property type="evidence" value="ECO:0007669"/>
    <property type="project" value="InterPro"/>
</dbReference>
<dbReference type="NCBIfam" id="NF004424">
    <property type="entry name" value="PRK05766.1"/>
    <property type="match status" value="1"/>
</dbReference>
<dbReference type="EMBL" id="CP000883">
    <property type="protein sequence ID" value="ABW98230.1"/>
    <property type="molecule type" value="Genomic_DNA"/>
</dbReference>
<dbReference type="InterPro" id="IPR043140">
    <property type="entry name" value="Ribosomal_uS14_sf"/>
</dbReference>
<dbReference type="GO" id="GO:0002181">
    <property type="term" value="P:cytoplasmic translation"/>
    <property type="evidence" value="ECO:0007669"/>
    <property type="project" value="TreeGrafter"/>
</dbReference>
<evidence type="ECO:0000256" key="3">
    <source>
        <dbReference type="ARBA" id="ARBA00023274"/>
    </source>
</evidence>
<dbReference type="InterPro" id="IPR001209">
    <property type="entry name" value="Ribosomal_uS14"/>
</dbReference>
<dbReference type="PANTHER" id="PTHR12010">
    <property type="entry name" value="40S RIBOSOMAL PROTEIN S29"/>
    <property type="match status" value="1"/>
</dbReference>
<dbReference type="GO" id="GO:0022627">
    <property type="term" value="C:cytosolic small ribosomal subunit"/>
    <property type="evidence" value="ECO:0007669"/>
    <property type="project" value="TreeGrafter"/>
</dbReference>
<geneLocation type="nucleomorph" evidence="4"/>
<dbReference type="GeneID" id="5739546"/>
<dbReference type="PANTHER" id="PTHR12010:SF2">
    <property type="entry name" value="40S RIBOSOMAL PROTEIN S29"/>
    <property type="match status" value="1"/>
</dbReference>
<proteinExistence type="inferred from homology"/>
<keyword evidence="3" id="KW-0687">Ribonucleoprotein</keyword>